<dbReference type="FunFam" id="3.80.10.10:FF:000299">
    <property type="entry name" value="Piriformospora indica-insensitive protein 2"/>
    <property type="match status" value="1"/>
</dbReference>
<sequence>MTQTKKKVKNALALMAALAALALSGPAPNARGEESAPKPSPAIPQNELRALSTLFRETGLKADPCRTRGVTCRDGHVVKLTPHDQGIWGRIPPDLGNLAGLEELDLSGNRLTGAIPKELGRLTRLKYLRLSENRLTGPIPPELGNLAGLESLDIPGNRLTGPIPAELGKAAALKRLDLSVNRLSGSLPPEMGNLENLETLYLWANRLTGEFPAEMTRLSRLKWLNVAYNGLEARRPETARFLSSLAPGWEKTQTRPPAEVAASWQDGAIRLTWPLIPYTADGGEHLIVRAVAPEGPYVPVGKTPDKNTGVYVIDRGALEFPERFFYAVQTRTPPHALGRMWGKQRSEVLSRVSPPAVAPGLYRLIVQTAPPGMGTVEGVGHYLPDSEAVLKAVPGPGASFAGWSGDAYGKENPLKIQVDEPKQITAQFSAPRSRFLISATARPRNGGTVSGAGAHRRGARVTLTARPAPRHYFLRWTGDVSSRLNPLVIRADGPKKITAQFMELGH</sequence>
<dbReference type="PANTHER" id="PTHR48010:SF5">
    <property type="entry name" value="PROTEIN TOO MANY MOUTHS"/>
    <property type="match status" value="1"/>
</dbReference>
<accession>A0A484HPA2</accession>
<evidence type="ECO:0000259" key="10">
    <source>
        <dbReference type="Pfam" id="PF18998"/>
    </source>
</evidence>
<organism evidence="11">
    <name type="scientific">uncultured Desulfobacteraceae bacterium</name>
    <dbReference type="NCBI Taxonomy" id="218296"/>
    <lineage>
        <taxon>Bacteria</taxon>
        <taxon>Pseudomonadati</taxon>
        <taxon>Thermodesulfobacteriota</taxon>
        <taxon>Desulfobacteria</taxon>
        <taxon>Desulfobacterales</taxon>
        <taxon>Desulfobacteraceae</taxon>
        <taxon>environmental samples</taxon>
    </lineage>
</organism>
<protein>
    <recommendedName>
        <fullName evidence="10">Bacterial repeat domain-containing protein</fullName>
    </recommendedName>
</protein>
<dbReference type="FunFam" id="3.80.10.10:FF:000129">
    <property type="entry name" value="Leucine-rich repeat receptor-like kinase"/>
    <property type="match status" value="1"/>
</dbReference>
<proteinExistence type="predicted"/>
<dbReference type="PANTHER" id="PTHR48010">
    <property type="entry name" value="OS05G0588300 PROTEIN"/>
    <property type="match status" value="1"/>
</dbReference>
<evidence type="ECO:0000256" key="2">
    <source>
        <dbReference type="ARBA" id="ARBA00022475"/>
    </source>
</evidence>
<reference evidence="11" key="1">
    <citation type="submission" date="2019-01" db="EMBL/GenBank/DDBJ databases">
        <authorList>
            <consortium name="Genoscope - CEA"/>
            <person name="William W."/>
        </authorList>
    </citation>
    <scope>NUCLEOTIDE SEQUENCE</scope>
    <source>
        <strain evidence="11">CR-1</strain>
    </source>
</reference>
<evidence type="ECO:0000256" key="5">
    <source>
        <dbReference type="ARBA" id="ARBA00022729"/>
    </source>
</evidence>
<dbReference type="EMBL" id="CAACVI010000052">
    <property type="protein sequence ID" value="VEN75408.1"/>
    <property type="molecule type" value="Genomic_DNA"/>
</dbReference>
<evidence type="ECO:0000313" key="11">
    <source>
        <dbReference type="EMBL" id="VEN75408.1"/>
    </source>
</evidence>
<evidence type="ECO:0000256" key="9">
    <source>
        <dbReference type="SAM" id="SignalP"/>
    </source>
</evidence>
<dbReference type="Pfam" id="PF13855">
    <property type="entry name" value="LRR_8"/>
    <property type="match status" value="1"/>
</dbReference>
<feature type="signal peptide" evidence="9">
    <location>
        <begin position="1"/>
        <end position="29"/>
    </location>
</feature>
<feature type="domain" description="Bacterial repeat" evidence="10">
    <location>
        <begin position="366"/>
        <end position="430"/>
    </location>
</feature>
<keyword evidence="5 9" id="KW-0732">Signal</keyword>
<keyword evidence="4" id="KW-0812">Transmembrane</keyword>
<dbReference type="GO" id="GO:0005886">
    <property type="term" value="C:plasma membrane"/>
    <property type="evidence" value="ECO:0007669"/>
    <property type="project" value="UniProtKB-SubCell"/>
</dbReference>
<dbReference type="AlphaFoldDB" id="A0A484HPA2"/>
<evidence type="ECO:0000256" key="8">
    <source>
        <dbReference type="ARBA" id="ARBA00023136"/>
    </source>
</evidence>
<dbReference type="SUPFAM" id="SSF52058">
    <property type="entry name" value="L domain-like"/>
    <property type="match status" value="1"/>
</dbReference>
<keyword evidence="3" id="KW-0433">Leucine-rich repeat</keyword>
<keyword evidence="7" id="KW-1133">Transmembrane helix</keyword>
<name>A0A484HPA2_9BACT</name>
<dbReference type="Pfam" id="PF18998">
    <property type="entry name" value="Flg_new_2"/>
    <property type="match status" value="2"/>
</dbReference>
<dbReference type="Pfam" id="PF00560">
    <property type="entry name" value="LRR_1"/>
    <property type="match status" value="2"/>
</dbReference>
<keyword evidence="6" id="KW-0677">Repeat</keyword>
<gene>
    <name evidence="11" type="ORF">EPICR_90003</name>
</gene>
<evidence type="ECO:0000256" key="7">
    <source>
        <dbReference type="ARBA" id="ARBA00022989"/>
    </source>
</evidence>
<evidence type="ECO:0000256" key="1">
    <source>
        <dbReference type="ARBA" id="ARBA00004236"/>
    </source>
</evidence>
<dbReference type="InterPro" id="IPR032675">
    <property type="entry name" value="LRR_dom_sf"/>
</dbReference>
<dbReference type="InterPro" id="IPR050994">
    <property type="entry name" value="At_inactive_RLKs"/>
</dbReference>
<dbReference type="Gene3D" id="3.80.10.10">
    <property type="entry name" value="Ribonuclease Inhibitor"/>
    <property type="match status" value="2"/>
</dbReference>
<evidence type="ECO:0000256" key="3">
    <source>
        <dbReference type="ARBA" id="ARBA00022614"/>
    </source>
</evidence>
<comment type="subcellular location">
    <subcellularLocation>
        <location evidence="1">Cell membrane</location>
    </subcellularLocation>
</comment>
<dbReference type="PRINTS" id="PR00019">
    <property type="entry name" value="LEURICHRPT"/>
</dbReference>
<dbReference type="InterPro" id="IPR001611">
    <property type="entry name" value="Leu-rich_rpt"/>
</dbReference>
<evidence type="ECO:0000256" key="6">
    <source>
        <dbReference type="ARBA" id="ARBA00022737"/>
    </source>
</evidence>
<keyword evidence="2" id="KW-1003">Cell membrane</keyword>
<dbReference type="InterPro" id="IPR044060">
    <property type="entry name" value="Bacterial_rp_domain"/>
</dbReference>
<feature type="chain" id="PRO_5019839599" description="Bacterial repeat domain-containing protein" evidence="9">
    <location>
        <begin position="30"/>
        <end position="506"/>
    </location>
</feature>
<evidence type="ECO:0000256" key="4">
    <source>
        <dbReference type="ARBA" id="ARBA00022692"/>
    </source>
</evidence>
<keyword evidence="8" id="KW-0472">Membrane</keyword>
<feature type="domain" description="Bacterial repeat" evidence="10">
    <location>
        <begin position="439"/>
        <end position="501"/>
    </location>
</feature>